<dbReference type="NCBIfam" id="TIGR01733">
    <property type="entry name" value="AA-adenyl-dom"/>
    <property type="match status" value="3"/>
</dbReference>
<dbReference type="GO" id="GO:0043041">
    <property type="term" value="P:amino acid activation for nonribosomal peptide biosynthetic process"/>
    <property type="evidence" value="ECO:0007669"/>
    <property type="project" value="TreeGrafter"/>
</dbReference>
<dbReference type="Gene3D" id="3.30.559.30">
    <property type="entry name" value="Nonribosomal peptide synthetase, condensation domain"/>
    <property type="match status" value="3"/>
</dbReference>
<feature type="domain" description="Carrier" evidence="6">
    <location>
        <begin position="531"/>
        <end position="605"/>
    </location>
</feature>
<dbReference type="Gene3D" id="1.10.1200.10">
    <property type="entry name" value="ACP-like"/>
    <property type="match status" value="4"/>
</dbReference>
<dbReference type="Gene3D" id="3.40.50.720">
    <property type="entry name" value="NAD(P)-binding Rossmann-like Domain"/>
    <property type="match status" value="1"/>
</dbReference>
<dbReference type="InterPro" id="IPR010071">
    <property type="entry name" value="AA_adenyl_dom"/>
</dbReference>
<dbReference type="Gene3D" id="3.40.50.12780">
    <property type="entry name" value="N-terminal domain of ligase-like"/>
    <property type="match status" value="4"/>
</dbReference>
<dbReference type="InterPro" id="IPR036291">
    <property type="entry name" value="NAD(P)-bd_dom_sf"/>
</dbReference>
<evidence type="ECO:0000256" key="2">
    <source>
        <dbReference type="ARBA" id="ARBA00022450"/>
    </source>
</evidence>
<comment type="cofactor">
    <cofactor evidence="1">
        <name>pantetheine 4'-phosphate</name>
        <dbReference type="ChEBI" id="CHEBI:47942"/>
    </cofactor>
</comment>
<dbReference type="FunFam" id="1.10.1200.10:FF:000005">
    <property type="entry name" value="Nonribosomal peptide synthetase 1"/>
    <property type="match status" value="1"/>
</dbReference>
<dbReference type="GO" id="GO:0044550">
    <property type="term" value="P:secondary metabolite biosynthetic process"/>
    <property type="evidence" value="ECO:0007669"/>
    <property type="project" value="TreeGrafter"/>
</dbReference>
<dbReference type="Pfam" id="PF00550">
    <property type="entry name" value="PP-binding"/>
    <property type="match status" value="4"/>
</dbReference>
<dbReference type="PROSITE" id="PS00455">
    <property type="entry name" value="AMP_BINDING"/>
    <property type="match status" value="4"/>
</dbReference>
<feature type="domain" description="Carrier" evidence="6">
    <location>
        <begin position="3689"/>
        <end position="3762"/>
    </location>
</feature>
<dbReference type="Pfam" id="PF00501">
    <property type="entry name" value="AMP-binding"/>
    <property type="match status" value="4"/>
</dbReference>
<dbReference type="PROSITE" id="PS00012">
    <property type="entry name" value="PHOSPHOPANTETHEINE"/>
    <property type="match status" value="3"/>
</dbReference>
<evidence type="ECO:0000259" key="6">
    <source>
        <dbReference type="PROSITE" id="PS50075"/>
    </source>
</evidence>
<dbReference type="NCBIfam" id="NF003417">
    <property type="entry name" value="PRK04813.1"/>
    <property type="match status" value="4"/>
</dbReference>
<dbReference type="GO" id="GO:0031177">
    <property type="term" value="F:phosphopantetheine binding"/>
    <property type="evidence" value="ECO:0007669"/>
    <property type="project" value="InterPro"/>
</dbReference>
<keyword evidence="8" id="KW-1185">Reference proteome</keyword>
<feature type="domain" description="Carrier" evidence="6">
    <location>
        <begin position="2636"/>
        <end position="2711"/>
    </location>
</feature>
<dbReference type="OrthoDB" id="9770470at2"/>
<dbReference type="InterPro" id="IPR020806">
    <property type="entry name" value="PKS_PP-bd"/>
</dbReference>
<gene>
    <name evidence="7" type="ORF">SAMN04244559_03224</name>
</gene>
<dbReference type="PROSITE" id="PS50075">
    <property type="entry name" value="CARRIER"/>
    <property type="match status" value="4"/>
</dbReference>
<dbReference type="GO" id="GO:0005737">
    <property type="term" value="C:cytoplasm"/>
    <property type="evidence" value="ECO:0007669"/>
    <property type="project" value="TreeGrafter"/>
</dbReference>
<accession>A0A1H6JTT5</accession>
<dbReference type="SUPFAM" id="SSF56801">
    <property type="entry name" value="Acetyl-CoA synthetase-like"/>
    <property type="match status" value="4"/>
</dbReference>
<sequence length="4196" mass="447866">MDILSPDMNADTSSSVEPPRLVPHHAGPERAWPVRRFHQCFEQVAESQPEAVAILSDHGLLTYRDLEQRANALAHALIALGVTREEAVGVLTNRSGDLPLAFLSILKAGGVYVPMGADLPPLRLANIAAQAKMRHLIVLDGVEPPAALLDVMKAPTILRPEDLTPEHLARDGHRPDRPGSPSDLAVILFTSGSTGEPKGVLLQHDACINMSLGHIEAQGITAADRFLLSATPGFILGLRELCLPMLAGAAYVPASRALLDDPAAMLALMSRHRVSVAMFTPSYLRLFQGAVPDGLRCVITAGERPNAQDARAYAARLDYWNIHGATEVCGTICMRKVSPDDPDPLPSGRPMVNMAIVLLDDDGNEVPAEGIGEIHVVGVGLARGYLDRPEMTAERFVETRFGRAYRSNDLGRWNENGELVSLGRADDVVKVSGQAVALGEIETALLRQDGIGHVALIQHRGRLIAFVESDPAMARPLAAWHAVLGQTLPAYMMPSEVRMIARMPLNPSGKADRKALQALADEAASARSGTPPQGSLEQEIAAIWDECLGCGAVWREDSFFALGGTSLLAVAVSQHLQRAGYPVTARIVLAAGTLAALAERIERLAEDEAVEEAFNPDDLAVAGQQDFWLARQLGLATIGAQITRILAVQGSAPPPERWRAAWAEVLARHPALRSAFASTAAGTVQCRTIAVADLPSEAGFSLDRCDRAEEVAARIAARADQSFDLSRPPLARAGLVEAGGETLVWFTLHHAVADGLSARIVQDDLYALAQGLPLPPAADGAVQAARAERRAIASGRAGRDAAYWRDRLDAAVQGGGELFAELPTDRRRPPVPSGDGAAPLVEHLGPEIAAALTRLAQAQRVGLHALLLALLAAEAGRRTGRGSLLLGTAIETRPPGAEGSVGYFVNLLPLILPVGGPVPLAERIVAAQAVLSEAADHAASPSGEIYRDFRRLHPEARPQSRTELFDITLTANPSRRSADPAAPFALVPQTPPGWRAHPAGGLDLVFSHEPTEEGGIELMLLWNPDLFSAATARDWLAGFAGWARWLAEDISRAEAPLPPLLPSEAALLAGWEAGPVRPRPPLRAHQVFEVWADLEPERIAVAGEGGLVRFGDLERRANRIAARLIGLGVAREEPVAVLAETGPDLPAALLGIWKAGAAYLPLAAEQPPERLALMARDAGARILIAPEGLAVPPALEDAVATILRPQSDAAGDEVAPPRPSIAGSPQDIAYIIYTSGTTGTPKGVLLQHDSLINAILMSGESFGLTPNDRFALVATPGFDASLWELGIGLLLGLALVPVSRSLRDDPWALKAYYARHGVTAAFHAPSYLRISRQTPFRGMRVLLTGGEAPTLDDVACHAGQAAFWNAYGPTETCIFVSADLIPADFDRSRPLTVGRPLANTRISIRREDGTPVPPGVTGEVWLGGAGLARGYANAPDLNAQRFITGPDGRFYRTGDLGRWSDDGRLEIVGRIDFQIKLHGQRVELGEIEQALRALPAIEEAVVLVEAAANGTKALWGFVRLRPGAALPSPEEWRAELGQSLPYHMIPAAILAIEAIPLTLAGKIDGAALLALPRSRPDDSHRTPPQGEIEAAIAALWGSLLGTDIWREDNFFALGGNSLLAVTIAHRLSAELGRKVTARDLFAAPVLAEFAGRVAAADAADSGAGEDASDRATLGQIEFWTAEQAGLDTRPFTIPVLRQMVGVPPGLEAWSRAWADLVERHPLLRASFHPDDAGDLRIVIAPRLEGGITIEDAACPDLVTARSHIRQRQGVPFAMGSPPLWRLGRVGVEASGESLVWLALHHAIGDGQSVGLLLDEFAARLRGERLAPPPGLFAQSAAREDAYLAGPEAAADAAFWRARLAALPDAAFEDGRLDHPRSLAVPPGNHRFEARLEPAIVDGLKALARAHAASLHALMLTLLALEAGRRDGRTDIVLGSPASLRETEAEGGIVGCYVNMLPVPCHLPRPISFGAALRAVQAALAEGLQHGRYPFARIYQEWHGTRTGVRHPARFPLFDLVVTENPLPPVSAVPDRCRLVRLESAPYERTDASPGQDMVLTHEGAEDGGLALQWHVNAALFRRDNAERWFESLTGWARWLGEEIGRAEAPLPTLLPAEAAWLRDCEQGGAVARPPLRFDQFFEQMLDRGGVEQGRRPAILTSDSTVSYDALEQDANVIAHALAQRGVGPGAVVGVLTERSAALPAALLGLWKAGAVYLPLAADLPPERLGLIAADAGIADLIALDGLVVPLDLAAILPPPLRPEAIDPAFRVTHLHRPKPLGAADAIAYILYTSGSTGRPKGTLIGHDAYLNTILGAGEALGLGPDDRTLAMASPSFDVSLSDFGLPLAFGAALCPVPYPVLSAPSRFRAFLTEMKISVADITPTYLRLFDGADLPSLRALVTGGEAPFAADVRAYAGRLRYFNAYGPTENAITSTMGILSPDPVAVLIAGRPLPNTSVHLCDSTGHRMPPGAIGEIWLGGAGLAKGYLARPEASAAAFIDTPEGRRYRSGDLGRWNAAGELEILGRADDQVKLNGIRIEPGEIEYALGRLPAIAQAAVVLDGAAGQSQSLWGFVRLAPGHALPADAEWRAFLAESLPAYMIPAALIEIAAIPLSVSGKVDKVALARRLAVRTEGGPERERPQEGLEHEIAVLWSEVLGHGPVSRDDNFFALGGHSLLAIALAHRLETKLGHPVSARDLFADPTLAGFARRVAAQATQPPEASRHSDRASLGQRDFWVAAQAGFDTRGFILPLILRVEGEVPPPCLWQRAWAALVARHPALRTRFAEDESGVLCRIVAEDIDGRFEVSEAPDLSAALAAIRARQGEPLAMDCLPLWRAGLVTLAGSEPPLFWLALHHAVGDGVSLGVLVEDLSALLRGEALTPLADTFAVSVGREEGYLESPASREDAAYWRRALESLGDGAPDGGHPFDDWPLDFPRPPTRTGPGAHCYSLRLSPSTAAGLRELSRTNGASLHALMLTLLAREVRRRTGRSAFLLGMAASTRESAAEAETVGYGINMIPLPCRIEADAPLAPTLRAMQQTLTEALPHARYPFARMSQEARRDPSHPPHPGRFPLFDVAVTENPGTGEAVAPGPVRFAAVTLPSGPEPRYELRRNAPAQDMVLVHEAQPDGSLVLHWYVNAALYEAATARRWIESLAETARVWGEGSLDAEAAPPALLPGEAAVLARWQTGPVLSLPAPSLPERVRDWAVSQPDHPALITKAGEVGYAALEARALHLADALRRHGARRGRSVGVLTHRSAALPEIVLAIWNAGAAYLPLSADLPPERLAFIAQDAGLGLIVALDGLDLPAGLDRLPLLRPECLPAIAPVPRRAAAGPSGDDPAYIIYTSGSTGQPKGVVLTHRGLNNLGEALAAALGITAEDRVLQMASPAFDAWISDLAMAWAAGAALVPVRRDEIDDIAGMAATMARLGLSVATMPPSYLRLFGQADFPNLRVLMTVGEPPILADARHYAARLRYINGYGPTETTAAAAIGQVSPEARRLTAGRPLANTSIHLLDPDGRPVPPGAIGEVWLGGAGLAAGYLNRPDLTEAVFVERPEGRLYRSGDLGQWSGEGELVILGRADSQVKLRGQRVELGEIERRLDAHSLVRHSVALVETTEPGGQSLWAFVRLEDGAVPPNAADWQEYLSLTLPSYMLPSAVVVVPDIPLTVSGKIDRAALLAQVSDAGGADKDSPLQDEMERRIAAIWAEHLGRASIGRDDDFFDLGGDSLRAIAVVNQLRRNVQCAINDLYEHPRLADFAKRCRPRPEHLRGLLRDAAADWRAYQDTLAAYEARRAAMLAEAERAYAARTQACLSGATGARRSYDEVLLTGATGYLGIYLLRALLAEPERRVTVVVRGACDSAARTRLGGLLRHYFGAEAAAALGNDPRLTILAGDLRQGDLGLSPEARARLTKRLGAIFHCAANVKHFGPYSAFAADNVAATAKMIALAEASGADLHFISTLSVCGKAPDHGFRLFTEDDPVPESLDENYYTRSKQEAERLVVAARERLANVAIHRVGNVVFAAEGGPLQANIGENAFFRQVGAFLRLGAVPAESHVWLCHVDCVARAIVLLAEQSSSPHLTHHIENAERLTLAELMPNLSACDFGAFIDRLDQAIDDPALAAALAETMETFGLFRGLSPQSRARRLEIVSSRTQSRLSQLGFAWPSVPPEGWADVLRRAAGLFEEGAAASRDVPPGRHQ</sequence>
<dbReference type="SUPFAM" id="SSF52777">
    <property type="entry name" value="CoA-dependent acyltransferases"/>
    <property type="match status" value="6"/>
</dbReference>
<keyword evidence="2" id="KW-0596">Phosphopantetheine</keyword>
<evidence type="ECO:0000313" key="8">
    <source>
        <dbReference type="Proteomes" id="UP000182983"/>
    </source>
</evidence>
<dbReference type="EMBL" id="FNWO01000018">
    <property type="protein sequence ID" value="SEH62734.1"/>
    <property type="molecule type" value="Genomic_DNA"/>
</dbReference>
<evidence type="ECO:0000256" key="1">
    <source>
        <dbReference type="ARBA" id="ARBA00001957"/>
    </source>
</evidence>
<dbReference type="InterPro" id="IPR023213">
    <property type="entry name" value="CAT-like_dom_sf"/>
</dbReference>
<evidence type="ECO:0000256" key="4">
    <source>
        <dbReference type="ARBA" id="ARBA00022598"/>
    </source>
</evidence>
<dbReference type="Pfam" id="PF13193">
    <property type="entry name" value="AMP-binding_C"/>
    <property type="match status" value="3"/>
</dbReference>
<dbReference type="Gene3D" id="3.30.300.30">
    <property type="match status" value="4"/>
</dbReference>
<dbReference type="SMART" id="SM00823">
    <property type="entry name" value="PKS_PP"/>
    <property type="match status" value="4"/>
</dbReference>
<dbReference type="Gene3D" id="3.30.559.10">
    <property type="entry name" value="Chloramphenicol acetyltransferase-like domain"/>
    <property type="match status" value="3"/>
</dbReference>
<feature type="domain" description="Carrier" evidence="6">
    <location>
        <begin position="1583"/>
        <end position="1657"/>
    </location>
</feature>
<dbReference type="InterPro" id="IPR009081">
    <property type="entry name" value="PP-bd_ACP"/>
</dbReference>
<dbReference type="SUPFAM" id="SSF47336">
    <property type="entry name" value="ACP-like"/>
    <property type="match status" value="4"/>
</dbReference>
<dbReference type="InterPro" id="IPR045851">
    <property type="entry name" value="AMP-bd_C_sf"/>
</dbReference>
<dbReference type="PANTHER" id="PTHR45527">
    <property type="entry name" value="NONRIBOSOMAL PEPTIDE SYNTHETASE"/>
    <property type="match status" value="1"/>
</dbReference>
<protein>
    <submittedName>
        <fullName evidence="7">Amino acid adenylation domain-containing protein/thioester reductase domain-containing protein</fullName>
    </submittedName>
</protein>
<organism evidence="7 8">
    <name type="scientific">Magnetospirillum fulvum</name>
    <name type="common">Rhodospirillum fulvum</name>
    <dbReference type="NCBI Taxonomy" id="1082"/>
    <lineage>
        <taxon>Bacteria</taxon>
        <taxon>Pseudomonadati</taxon>
        <taxon>Pseudomonadota</taxon>
        <taxon>Alphaproteobacteria</taxon>
        <taxon>Rhodospirillales</taxon>
        <taxon>Rhodospirillaceae</taxon>
        <taxon>Magnetospirillum</taxon>
    </lineage>
</organism>
<dbReference type="SUPFAM" id="SSF51735">
    <property type="entry name" value="NAD(P)-binding Rossmann-fold domains"/>
    <property type="match status" value="1"/>
</dbReference>
<dbReference type="CDD" id="cd05930">
    <property type="entry name" value="A_NRPS"/>
    <property type="match status" value="4"/>
</dbReference>
<evidence type="ECO:0000256" key="5">
    <source>
        <dbReference type="SAM" id="MobiDB-lite"/>
    </source>
</evidence>
<dbReference type="InterPro" id="IPR006162">
    <property type="entry name" value="Ppantetheine_attach_site"/>
</dbReference>
<name>A0A1H6JTT5_MAGFU</name>
<dbReference type="InterPro" id="IPR042099">
    <property type="entry name" value="ANL_N_sf"/>
</dbReference>
<dbReference type="InterPro" id="IPR036736">
    <property type="entry name" value="ACP-like_sf"/>
</dbReference>
<dbReference type="PANTHER" id="PTHR45527:SF1">
    <property type="entry name" value="FATTY ACID SYNTHASE"/>
    <property type="match status" value="1"/>
</dbReference>
<dbReference type="InterPro" id="IPR001242">
    <property type="entry name" value="Condensation_dom"/>
</dbReference>
<dbReference type="InterPro" id="IPR000873">
    <property type="entry name" value="AMP-dep_synth/lig_dom"/>
</dbReference>
<evidence type="ECO:0000313" key="7">
    <source>
        <dbReference type="EMBL" id="SEH62734.1"/>
    </source>
</evidence>
<keyword evidence="4" id="KW-0436">Ligase</keyword>
<proteinExistence type="predicted"/>
<reference evidence="8" key="1">
    <citation type="submission" date="2016-10" db="EMBL/GenBank/DDBJ databases">
        <authorList>
            <person name="Varghese N."/>
            <person name="Submissions S."/>
        </authorList>
    </citation>
    <scope>NUCLEOTIDE SEQUENCE [LARGE SCALE GENOMIC DNA]</scope>
    <source>
        <strain evidence="8">DSM 13234</strain>
    </source>
</reference>
<dbReference type="InterPro" id="IPR013120">
    <property type="entry name" value="FAR_NAD-bd"/>
</dbReference>
<dbReference type="Pfam" id="PF07993">
    <property type="entry name" value="NAD_binding_4"/>
    <property type="match status" value="1"/>
</dbReference>
<dbReference type="Pfam" id="PF00668">
    <property type="entry name" value="Condensation"/>
    <property type="match status" value="3"/>
</dbReference>
<keyword evidence="3" id="KW-0597">Phosphoprotein</keyword>
<dbReference type="InterPro" id="IPR025110">
    <property type="entry name" value="AMP-bd_C"/>
</dbReference>
<dbReference type="InterPro" id="IPR020845">
    <property type="entry name" value="AMP-binding_CS"/>
</dbReference>
<dbReference type="Proteomes" id="UP000182983">
    <property type="component" value="Unassembled WGS sequence"/>
</dbReference>
<feature type="region of interest" description="Disordered" evidence="5">
    <location>
        <begin position="1"/>
        <end position="27"/>
    </location>
</feature>
<dbReference type="FunFam" id="3.30.300.30:FF:000015">
    <property type="entry name" value="Nonribosomal peptide synthase SidD"/>
    <property type="match status" value="1"/>
</dbReference>
<dbReference type="GO" id="GO:0016874">
    <property type="term" value="F:ligase activity"/>
    <property type="evidence" value="ECO:0007669"/>
    <property type="project" value="UniProtKB-KW"/>
</dbReference>
<evidence type="ECO:0000256" key="3">
    <source>
        <dbReference type="ARBA" id="ARBA00022553"/>
    </source>
</evidence>